<keyword evidence="3 5" id="KW-0560">Oxidoreductase</keyword>
<dbReference type="GO" id="GO:0016491">
    <property type="term" value="F:oxidoreductase activity"/>
    <property type="evidence" value="ECO:0007669"/>
    <property type="project" value="UniProtKB-KW"/>
</dbReference>
<dbReference type="OrthoDB" id="288590at2759"/>
<name>A0A9W9U830_9EURO</name>
<dbReference type="PROSITE" id="PS51471">
    <property type="entry name" value="FE2OG_OXY"/>
    <property type="match status" value="1"/>
</dbReference>
<dbReference type="PANTHER" id="PTHR10209">
    <property type="entry name" value="OXIDOREDUCTASE, 2OG-FE II OXYGENASE FAMILY PROTEIN"/>
    <property type="match status" value="1"/>
</dbReference>
<dbReference type="GO" id="GO:0046872">
    <property type="term" value="F:metal ion binding"/>
    <property type="evidence" value="ECO:0007669"/>
    <property type="project" value="UniProtKB-KW"/>
</dbReference>
<keyword evidence="4 5" id="KW-0408">Iron</keyword>
<evidence type="ECO:0000313" key="8">
    <source>
        <dbReference type="Proteomes" id="UP001147746"/>
    </source>
</evidence>
<dbReference type="EMBL" id="JAPZBO010000002">
    <property type="protein sequence ID" value="KAJ5323223.1"/>
    <property type="molecule type" value="Genomic_DNA"/>
</dbReference>
<protein>
    <recommendedName>
        <fullName evidence="6">Fe2OG dioxygenase domain-containing protein</fullName>
    </recommendedName>
</protein>
<reference evidence="7" key="2">
    <citation type="journal article" date="2023" name="IMA Fungus">
        <title>Comparative genomic study of the Penicillium genus elucidates a diverse pangenome and 15 lateral gene transfer events.</title>
        <authorList>
            <person name="Petersen C."/>
            <person name="Sorensen T."/>
            <person name="Nielsen M.R."/>
            <person name="Sondergaard T.E."/>
            <person name="Sorensen J.L."/>
            <person name="Fitzpatrick D.A."/>
            <person name="Frisvad J.C."/>
            <person name="Nielsen K.L."/>
        </authorList>
    </citation>
    <scope>NUCLEOTIDE SEQUENCE</scope>
    <source>
        <strain evidence="7">IBT 21472</strain>
    </source>
</reference>
<dbReference type="InterPro" id="IPR026992">
    <property type="entry name" value="DIOX_N"/>
</dbReference>
<evidence type="ECO:0000256" key="4">
    <source>
        <dbReference type="ARBA" id="ARBA00023004"/>
    </source>
</evidence>
<reference evidence="7" key="1">
    <citation type="submission" date="2022-12" db="EMBL/GenBank/DDBJ databases">
        <authorList>
            <person name="Petersen C."/>
        </authorList>
    </citation>
    <scope>NUCLEOTIDE SEQUENCE</scope>
    <source>
        <strain evidence="7">IBT 21472</strain>
    </source>
</reference>
<organism evidence="7 8">
    <name type="scientific">Penicillium atrosanguineum</name>
    <dbReference type="NCBI Taxonomy" id="1132637"/>
    <lineage>
        <taxon>Eukaryota</taxon>
        <taxon>Fungi</taxon>
        <taxon>Dikarya</taxon>
        <taxon>Ascomycota</taxon>
        <taxon>Pezizomycotina</taxon>
        <taxon>Eurotiomycetes</taxon>
        <taxon>Eurotiomycetidae</taxon>
        <taxon>Eurotiales</taxon>
        <taxon>Aspergillaceae</taxon>
        <taxon>Penicillium</taxon>
    </lineage>
</organism>
<evidence type="ECO:0000256" key="5">
    <source>
        <dbReference type="RuleBase" id="RU003682"/>
    </source>
</evidence>
<sequence length="350" mass="38870">MTGSIDLPLINLTNSDFDAAGRAVLDAAVTYGFLYIDSRATVFSSDDVNRVFGMAEEFFQLPVPDKARYRRGSDNKGWVGMNVETLDPEHHERGDFKEAFNIGELQDEKVKQPLPACLMSRETDIARFTNLCNKTCDQILRLLARGLEIPNDFFASRHDPAKGCTGNSLRLLYYPESASSYRPDKDIRAGAHSDYGSITLLFQRPGQPGLEILTSDQKWAPVPVYPGDPAEFPFPPILVNIGDMLSYWTDGLLKSTVHRVVFPHSDHSGVSSPARDRFSIAFFCQPVGSTELIPVPSKVVNDYRREKQDVNLNLVVGYGGGANALDIDQHRLTAGEHLQSRLAATYNTIK</sequence>
<dbReference type="Proteomes" id="UP001147746">
    <property type="component" value="Unassembled WGS sequence"/>
</dbReference>
<dbReference type="GO" id="GO:0044283">
    <property type="term" value="P:small molecule biosynthetic process"/>
    <property type="evidence" value="ECO:0007669"/>
    <property type="project" value="UniProtKB-ARBA"/>
</dbReference>
<dbReference type="Pfam" id="PF03171">
    <property type="entry name" value="2OG-FeII_Oxy"/>
    <property type="match status" value="1"/>
</dbReference>
<dbReference type="Pfam" id="PF14226">
    <property type="entry name" value="DIOX_N"/>
    <property type="match status" value="1"/>
</dbReference>
<dbReference type="SUPFAM" id="SSF51197">
    <property type="entry name" value="Clavaminate synthase-like"/>
    <property type="match status" value="1"/>
</dbReference>
<dbReference type="InterPro" id="IPR044861">
    <property type="entry name" value="IPNS-like_FE2OG_OXY"/>
</dbReference>
<evidence type="ECO:0000256" key="3">
    <source>
        <dbReference type="ARBA" id="ARBA00023002"/>
    </source>
</evidence>
<feature type="domain" description="Fe2OG dioxygenase" evidence="6">
    <location>
        <begin position="165"/>
        <end position="286"/>
    </location>
</feature>
<dbReference type="Gene3D" id="2.60.120.330">
    <property type="entry name" value="B-lactam Antibiotic, Isopenicillin N Synthase, Chain"/>
    <property type="match status" value="1"/>
</dbReference>
<keyword evidence="8" id="KW-1185">Reference proteome</keyword>
<dbReference type="InterPro" id="IPR005123">
    <property type="entry name" value="Oxoglu/Fe-dep_dioxygenase_dom"/>
</dbReference>
<dbReference type="InterPro" id="IPR027443">
    <property type="entry name" value="IPNS-like_sf"/>
</dbReference>
<evidence type="ECO:0000256" key="2">
    <source>
        <dbReference type="ARBA" id="ARBA00022723"/>
    </source>
</evidence>
<gene>
    <name evidence="7" type="ORF">N7476_001823</name>
</gene>
<evidence type="ECO:0000313" key="7">
    <source>
        <dbReference type="EMBL" id="KAJ5323223.1"/>
    </source>
</evidence>
<keyword evidence="2 5" id="KW-0479">Metal-binding</keyword>
<accession>A0A9W9U830</accession>
<comment type="caution">
    <text evidence="7">The sequence shown here is derived from an EMBL/GenBank/DDBJ whole genome shotgun (WGS) entry which is preliminary data.</text>
</comment>
<evidence type="ECO:0000256" key="1">
    <source>
        <dbReference type="ARBA" id="ARBA00008056"/>
    </source>
</evidence>
<evidence type="ECO:0000259" key="6">
    <source>
        <dbReference type="PROSITE" id="PS51471"/>
    </source>
</evidence>
<comment type="similarity">
    <text evidence="1 5">Belongs to the iron/ascorbate-dependent oxidoreductase family.</text>
</comment>
<proteinExistence type="inferred from homology"/>
<dbReference type="AlphaFoldDB" id="A0A9W9U830"/>
<dbReference type="PANTHER" id="PTHR10209:SF886">
    <property type="entry name" value="UPF0676 PROTEIN C1494.01"/>
    <property type="match status" value="1"/>
</dbReference>